<sequence length="360" mass="40797">MRLLFSSLALFFLCSLQAQTRWNNPSGNSFPVLQNQGWSGEIGTTFERFPARAEKTVRKAVWDLSHHTAGLAIHFYTNAPEIIVRYKVKGSFAMNHMPATGVSGVDLYAVTPDGKLKFAWGSYRFGDTVQYKYQNLVRDPKQPKGFEYRLFLPLYNSVDWMQIGIPDSCHFEFIPVRKEKPVVVYGTSIAQGGCASRPAMGWTNILSRKLNYPVMNLAFSGNGPFEKAVVDLIREIDARVFIFDCLPNMGSLTDEEIYRRVMEGVQNIRNKYTAPIILTDHAGYTNDQTDTAKATAWKRMNLAQQKAYQQLLKNGIKNLYYLDHKTIAFPADGTVDATHPNDLGMQAYADAYEKLLRKLM</sequence>
<gene>
    <name evidence="4" type="ORF">SAMN04488132_11115</name>
</gene>
<dbReference type="SUPFAM" id="SSF52266">
    <property type="entry name" value="SGNH hydrolase"/>
    <property type="match status" value="1"/>
</dbReference>
<dbReference type="AlphaFoldDB" id="A0A1T4R936"/>
<evidence type="ECO:0000313" key="5">
    <source>
        <dbReference type="Proteomes" id="UP000190888"/>
    </source>
</evidence>
<reference evidence="4 5" key="1">
    <citation type="submission" date="2017-02" db="EMBL/GenBank/DDBJ databases">
        <authorList>
            <person name="Peterson S.W."/>
        </authorList>
    </citation>
    <scope>NUCLEOTIDE SEQUENCE [LARGE SCALE GENOMIC DNA]</scope>
    <source>
        <strain evidence="4 5">DSM 22335</strain>
    </source>
</reference>
<dbReference type="Pfam" id="PF14606">
    <property type="entry name" value="Lipase_GDSL_3"/>
    <property type="match status" value="1"/>
</dbReference>
<name>A0A1T4R936_9BACT</name>
<evidence type="ECO:0000259" key="2">
    <source>
        <dbReference type="Pfam" id="PF14606"/>
    </source>
</evidence>
<feature type="domain" description="SGNH hydrolase-type esterase N-terminal" evidence="3">
    <location>
        <begin position="21"/>
        <end position="168"/>
    </location>
</feature>
<feature type="domain" description="SGNH hydrolase-type esterase" evidence="2">
    <location>
        <begin position="179"/>
        <end position="357"/>
    </location>
</feature>
<evidence type="ECO:0000259" key="3">
    <source>
        <dbReference type="Pfam" id="PF14607"/>
    </source>
</evidence>
<dbReference type="Gene3D" id="2.60.120.260">
    <property type="entry name" value="Galactose-binding domain-like"/>
    <property type="match status" value="1"/>
</dbReference>
<protein>
    <submittedName>
        <fullName evidence="4">Lysophospholipase L1</fullName>
    </submittedName>
</protein>
<dbReference type="OrthoDB" id="5624617at2"/>
<accession>A0A1T4R936</accession>
<dbReference type="InterPro" id="IPR032740">
    <property type="entry name" value="GxDLY"/>
</dbReference>
<dbReference type="STRING" id="413434.SAMN04488132_11115"/>
<dbReference type="Pfam" id="PF14607">
    <property type="entry name" value="GxDLY"/>
    <property type="match status" value="1"/>
</dbReference>
<evidence type="ECO:0000256" key="1">
    <source>
        <dbReference type="SAM" id="SignalP"/>
    </source>
</evidence>
<dbReference type="InterPro" id="IPR036514">
    <property type="entry name" value="SGNH_hydro_sf"/>
</dbReference>
<feature type="chain" id="PRO_5010519692" evidence="1">
    <location>
        <begin position="19"/>
        <end position="360"/>
    </location>
</feature>
<dbReference type="Proteomes" id="UP000190888">
    <property type="component" value="Unassembled WGS sequence"/>
</dbReference>
<dbReference type="GO" id="GO:0016788">
    <property type="term" value="F:hydrolase activity, acting on ester bonds"/>
    <property type="evidence" value="ECO:0007669"/>
    <property type="project" value="UniProtKB-ARBA"/>
</dbReference>
<feature type="signal peptide" evidence="1">
    <location>
        <begin position="1"/>
        <end position="18"/>
    </location>
</feature>
<keyword evidence="1" id="KW-0732">Signal</keyword>
<proteinExistence type="predicted"/>
<dbReference type="InterPro" id="IPR013830">
    <property type="entry name" value="SGNH_hydro"/>
</dbReference>
<keyword evidence="5" id="KW-1185">Reference proteome</keyword>
<dbReference type="RefSeq" id="WP_078832405.1">
    <property type="nucleotide sequence ID" value="NZ_FUWH01000011.1"/>
</dbReference>
<evidence type="ECO:0000313" key="4">
    <source>
        <dbReference type="EMBL" id="SKA12131.1"/>
    </source>
</evidence>
<dbReference type="EMBL" id="FUWH01000011">
    <property type="protein sequence ID" value="SKA12131.1"/>
    <property type="molecule type" value="Genomic_DNA"/>
</dbReference>
<dbReference type="Gene3D" id="3.40.50.1110">
    <property type="entry name" value="SGNH hydrolase"/>
    <property type="match status" value="1"/>
</dbReference>
<organism evidence="4 5">
    <name type="scientific">Sediminibacterium ginsengisoli</name>
    <dbReference type="NCBI Taxonomy" id="413434"/>
    <lineage>
        <taxon>Bacteria</taxon>
        <taxon>Pseudomonadati</taxon>
        <taxon>Bacteroidota</taxon>
        <taxon>Chitinophagia</taxon>
        <taxon>Chitinophagales</taxon>
        <taxon>Chitinophagaceae</taxon>
        <taxon>Sediminibacterium</taxon>
    </lineage>
</organism>